<comment type="similarity">
    <text evidence="1">Belongs to the eukaryotic ribosomal protein eL43 family.</text>
</comment>
<proteinExistence type="inferred from homology"/>
<dbReference type="InterPro" id="IPR050522">
    <property type="entry name" value="Ribosomal_protein_eL43"/>
</dbReference>
<dbReference type="InterPro" id="IPR011331">
    <property type="entry name" value="Ribosomal_eL37/eL43"/>
</dbReference>
<dbReference type="Pfam" id="PF01780">
    <property type="entry name" value="Ribosomal_L37ae"/>
    <property type="match status" value="1"/>
</dbReference>
<dbReference type="GO" id="GO:0005840">
    <property type="term" value="C:ribosome"/>
    <property type="evidence" value="ECO:0007669"/>
    <property type="project" value="UniProtKB-KW"/>
</dbReference>
<comment type="caution">
    <text evidence="4">The sequence shown here is derived from an EMBL/GenBank/DDBJ whole genome shotgun (WGS) entry which is preliminary data.</text>
</comment>
<keyword evidence="3" id="KW-0687">Ribonucleoprotein</keyword>
<dbReference type="NCBIfam" id="TIGR00280">
    <property type="entry name" value="eL43_euk_arch"/>
    <property type="match status" value="1"/>
</dbReference>
<dbReference type="InterPro" id="IPR011332">
    <property type="entry name" value="Ribosomal_zn-bd"/>
</dbReference>
<dbReference type="EMBL" id="JADAQX010000028">
    <property type="protein sequence ID" value="KAF8822732.1"/>
    <property type="molecule type" value="Genomic_DNA"/>
</dbReference>
<dbReference type="InterPro" id="IPR002674">
    <property type="entry name" value="Ribosomal_eL43"/>
</dbReference>
<reference evidence="4 5" key="1">
    <citation type="journal article" date="2020" name="bioRxiv">
        <title>Metabolic contributions of an alphaproteobacterial endosymbiont in the apicomplexan Cardiosporidium cionae.</title>
        <authorList>
            <person name="Hunter E.S."/>
            <person name="Paight C.J."/>
            <person name="Lane C.E."/>
        </authorList>
    </citation>
    <scope>NUCLEOTIDE SEQUENCE [LARGE SCALE GENOMIC DNA]</scope>
    <source>
        <strain evidence="4">ESH_2018</strain>
    </source>
</reference>
<accession>A0ABQ7JFG9</accession>
<name>A0ABQ7JFG9_9APIC</name>
<evidence type="ECO:0000313" key="4">
    <source>
        <dbReference type="EMBL" id="KAF8822732.1"/>
    </source>
</evidence>
<evidence type="ECO:0000256" key="3">
    <source>
        <dbReference type="ARBA" id="ARBA00023274"/>
    </source>
</evidence>
<keyword evidence="2 4" id="KW-0689">Ribosomal protein</keyword>
<dbReference type="Gene3D" id="2.20.25.30">
    <property type="match status" value="1"/>
</dbReference>
<keyword evidence="5" id="KW-1185">Reference proteome</keyword>
<organism evidence="4 5">
    <name type="scientific">Cardiosporidium cionae</name>
    <dbReference type="NCBI Taxonomy" id="476202"/>
    <lineage>
        <taxon>Eukaryota</taxon>
        <taxon>Sar</taxon>
        <taxon>Alveolata</taxon>
        <taxon>Apicomplexa</taxon>
        <taxon>Aconoidasida</taxon>
        <taxon>Nephromycida</taxon>
        <taxon>Cardiosporidium</taxon>
    </lineage>
</organism>
<dbReference type="PANTHER" id="PTHR48129:SF1">
    <property type="entry name" value="LARGE RIBOSOMAL SUBUNIT PROTEIN EL43"/>
    <property type="match status" value="1"/>
</dbReference>
<protein>
    <submittedName>
        <fullName evidence="4">Ribosomal protein RPL37A</fullName>
    </submittedName>
</protein>
<evidence type="ECO:0000313" key="5">
    <source>
        <dbReference type="Proteomes" id="UP000823046"/>
    </source>
</evidence>
<dbReference type="PANTHER" id="PTHR48129">
    <property type="entry name" value="60S RIBOSOMAL PROTEIN L37A"/>
    <property type="match status" value="1"/>
</dbReference>
<evidence type="ECO:0000256" key="1">
    <source>
        <dbReference type="ARBA" id="ARBA00008672"/>
    </source>
</evidence>
<dbReference type="Proteomes" id="UP000823046">
    <property type="component" value="Unassembled WGS sequence"/>
</dbReference>
<evidence type="ECO:0000256" key="2">
    <source>
        <dbReference type="ARBA" id="ARBA00022980"/>
    </source>
</evidence>
<gene>
    <name evidence="4" type="primary">RPL37A</name>
    <name evidence="4" type="ORF">IE077_004441</name>
</gene>
<sequence length="90" mass="9983">MIVGVTGKYGTRYGASLRKQVQKIEVMQHSRYICNFCGKKGIKRHAVGIWNCRGCKKTIAGGAWTLNTAAATTARTTVARLRKQREEILA</sequence>
<dbReference type="SUPFAM" id="SSF57829">
    <property type="entry name" value="Zn-binding ribosomal proteins"/>
    <property type="match status" value="1"/>
</dbReference>